<dbReference type="Gene3D" id="3.40.50.11270">
    <property type="match status" value="1"/>
</dbReference>
<evidence type="ECO:0000256" key="5">
    <source>
        <dbReference type="ARBA" id="ARBA00023014"/>
    </source>
</evidence>
<evidence type="ECO:0000313" key="7">
    <source>
        <dbReference type="Proteomes" id="UP000808761"/>
    </source>
</evidence>
<evidence type="ECO:0008006" key="8">
    <source>
        <dbReference type="Google" id="ProtNLM"/>
    </source>
</evidence>
<proteinExistence type="predicted"/>
<evidence type="ECO:0000256" key="4">
    <source>
        <dbReference type="ARBA" id="ARBA00023004"/>
    </source>
</evidence>
<organism evidence="6 7">
    <name type="scientific">Candidatus Saganbacteria bacterium</name>
    <dbReference type="NCBI Taxonomy" id="2575572"/>
    <lineage>
        <taxon>Bacteria</taxon>
        <taxon>Bacillati</taxon>
        <taxon>Saganbacteria</taxon>
    </lineage>
</organism>
<sequence>MQILIAEHSGFCEGVERAFRIALETARAGKPVFMLGNLVHNKQVVERLTASGVKTVTALSEIPENSGGILLISAHGVSPEIYEEAKKLDLEIVDTTCPWVKKAQHLAGQLSGEGRIVVIVGDEGHP</sequence>
<dbReference type="InterPro" id="IPR003451">
    <property type="entry name" value="LytB/IspH"/>
</dbReference>
<evidence type="ECO:0000256" key="2">
    <source>
        <dbReference type="ARBA" id="ARBA00022485"/>
    </source>
</evidence>
<dbReference type="Gene3D" id="3.40.1010.20">
    <property type="entry name" value="4-hydroxy-3-methylbut-2-enyl diphosphate reductase, catalytic domain"/>
    <property type="match status" value="1"/>
</dbReference>
<comment type="cofactor">
    <cofactor evidence="1">
        <name>[4Fe-4S] cluster</name>
        <dbReference type="ChEBI" id="CHEBI:49883"/>
    </cofactor>
</comment>
<dbReference type="Proteomes" id="UP000808761">
    <property type="component" value="Unassembled WGS sequence"/>
</dbReference>
<dbReference type="GO" id="GO:0046872">
    <property type="term" value="F:metal ion binding"/>
    <property type="evidence" value="ECO:0007669"/>
    <property type="project" value="UniProtKB-KW"/>
</dbReference>
<dbReference type="GO" id="GO:0051539">
    <property type="term" value="F:4 iron, 4 sulfur cluster binding"/>
    <property type="evidence" value="ECO:0007669"/>
    <property type="project" value="UniProtKB-KW"/>
</dbReference>
<dbReference type="PANTHER" id="PTHR30426">
    <property type="entry name" value="4-HYDROXY-3-METHYLBUT-2-ENYL DIPHOSPHATE REDUCTASE"/>
    <property type="match status" value="1"/>
</dbReference>
<dbReference type="GO" id="GO:0050992">
    <property type="term" value="P:dimethylallyl diphosphate biosynthetic process"/>
    <property type="evidence" value="ECO:0007669"/>
    <property type="project" value="InterPro"/>
</dbReference>
<evidence type="ECO:0000256" key="3">
    <source>
        <dbReference type="ARBA" id="ARBA00022723"/>
    </source>
</evidence>
<evidence type="ECO:0000313" key="6">
    <source>
        <dbReference type="EMBL" id="MBI5078944.1"/>
    </source>
</evidence>
<dbReference type="Pfam" id="PF02401">
    <property type="entry name" value="LYTB"/>
    <property type="match status" value="1"/>
</dbReference>
<dbReference type="EMBL" id="JACRKR010000140">
    <property type="protein sequence ID" value="MBI5078944.1"/>
    <property type="molecule type" value="Genomic_DNA"/>
</dbReference>
<keyword evidence="2" id="KW-0004">4Fe-4S</keyword>
<keyword evidence="3" id="KW-0479">Metal-binding</keyword>
<protein>
    <recommendedName>
        <fullName evidence="8">4-hydroxy-3-methylbut-2-enyl diphosphate reductase</fullName>
    </recommendedName>
</protein>
<evidence type="ECO:0000256" key="1">
    <source>
        <dbReference type="ARBA" id="ARBA00001966"/>
    </source>
</evidence>
<dbReference type="PANTHER" id="PTHR30426:SF0">
    <property type="entry name" value="4-HYDROXY-3-METHYLBUT-2-ENYL DIPHOSPHATE REDUCTASE"/>
    <property type="match status" value="1"/>
</dbReference>
<keyword evidence="5" id="KW-0411">Iron-sulfur</keyword>
<dbReference type="GO" id="GO:0019288">
    <property type="term" value="P:isopentenyl diphosphate biosynthetic process, methylerythritol 4-phosphate pathway"/>
    <property type="evidence" value="ECO:0007669"/>
    <property type="project" value="InterPro"/>
</dbReference>
<gene>
    <name evidence="6" type="ORF">HZB08_02870</name>
</gene>
<reference evidence="6" key="1">
    <citation type="submission" date="2020-07" db="EMBL/GenBank/DDBJ databases">
        <title>Huge and variable diversity of episymbiotic CPR bacteria and DPANN archaea in groundwater ecosystems.</title>
        <authorList>
            <person name="He C.Y."/>
            <person name="Keren R."/>
            <person name="Whittaker M."/>
            <person name="Farag I.F."/>
            <person name="Doudna J."/>
            <person name="Cate J.H.D."/>
            <person name="Banfield J.F."/>
        </authorList>
    </citation>
    <scope>NUCLEOTIDE SEQUENCE</scope>
    <source>
        <strain evidence="6">NC_groundwater_1860_Pr3_B-0.1um_51_7</strain>
    </source>
</reference>
<accession>A0A9D6UMI2</accession>
<keyword evidence="4" id="KW-0408">Iron</keyword>
<comment type="caution">
    <text evidence="6">The sequence shown here is derived from an EMBL/GenBank/DDBJ whole genome shotgun (WGS) entry which is preliminary data.</text>
</comment>
<dbReference type="GO" id="GO:0051745">
    <property type="term" value="F:4-hydroxy-3-methylbut-2-enyl diphosphate reductase activity"/>
    <property type="evidence" value="ECO:0007669"/>
    <property type="project" value="InterPro"/>
</dbReference>
<name>A0A9D6UMI2_UNCSA</name>
<dbReference type="AlphaFoldDB" id="A0A9D6UMI2"/>